<comment type="caution">
    <text evidence="1">The sequence shown here is derived from an EMBL/GenBank/DDBJ whole genome shotgun (WGS) entry which is preliminary data.</text>
</comment>
<organism evidence="1 2">
    <name type="scientific">Gossypium armourianum</name>
    <dbReference type="NCBI Taxonomy" id="34283"/>
    <lineage>
        <taxon>Eukaryota</taxon>
        <taxon>Viridiplantae</taxon>
        <taxon>Streptophyta</taxon>
        <taxon>Embryophyta</taxon>
        <taxon>Tracheophyta</taxon>
        <taxon>Spermatophyta</taxon>
        <taxon>Magnoliopsida</taxon>
        <taxon>eudicotyledons</taxon>
        <taxon>Gunneridae</taxon>
        <taxon>Pentapetalae</taxon>
        <taxon>rosids</taxon>
        <taxon>malvids</taxon>
        <taxon>Malvales</taxon>
        <taxon>Malvaceae</taxon>
        <taxon>Malvoideae</taxon>
        <taxon>Gossypium</taxon>
    </lineage>
</organism>
<proteinExistence type="predicted"/>
<feature type="non-terminal residue" evidence="1">
    <location>
        <position position="55"/>
    </location>
</feature>
<dbReference type="Proteomes" id="UP000593575">
    <property type="component" value="Unassembled WGS sequence"/>
</dbReference>
<evidence type="ECO:0000313" key="1">
    <source>
        <dbReference type="EMBL" id="MBA0829545.1"/>
    </source>
</evidence>
<accession>A0A7J9J7V9</accession>
<keyword evidence="2" id="KW-1185">Reference proteome</keyword>
<dbReference type="EMBL" id="JABFAE010000006">
    <property type="protein sequence ID" value="MBA0829545.1"/>
    <property type="molecule type" value="Genomic_DNA"/>
</dbReference>
<sequence>ELNIQLPASYNKLCGKHGNLFKAEVTNCVQQITSLQVNRWKEISEDDIKTMWIFL</sequence>
<evidence type="ECO:0000313" key="2">
    <source>
        <dbReference type="Proteomes" id="UP000593575"/>
    </source>
</evidence>
<gene>
    <name evidence="1" type="ORF">Goarm_014147</name>
</gene>
<reference evidence="1 2" key="1">
    <citation type="journal article" date="2019" name="Genome Biol. Evol.">
        <title>Insights into the evolution of the New World diploid cottons (Gossypium, subgenus Houzingenia) based on genome sequencing.</title>
        <authorList>
            <person name="Grover C.E."/>
            <person name="Arick M.A. 2nd"/>
            <person name="Thrash A."/>
            <person name="Conover J.L."/>
            <person name="Sanders W.S."/>
            <person name="Peterson D.G."/>
            <person name="Frelichowski J.E."/>
            <person name="Scheffler J.A."/>
            <person name="Scheffler B.E."/>
            <person name="Wendel J.F."/>
        </authorList>
    </citation>
    <scope>NUCLEOTIDE SEQUENCE [LARGE SCALE GENOMIC DNA]</scope>
    <source>
        <strain evidence="1">6</strain>
        <tissue evidence="1">Leaf</tissue>
    </source>
</reference>
<dbReference type="AlphaFoldDB" id="A0A7J9J7V9"/>
<protein>
    <submittedName>
        <fullName evidence="1">Uncharacterized protein</fullName>
    </submittedName>
</protein>
<name>A0A7J9J7V9_9ROSI</name>
<feature type="non-terminal residue" evidence="1">
    <location>
        <position position="1"/>
    </location>
</feature>